<feature type="domain" description="STAS" evidence="1">
    <location>
        <begin position="1"/>
        <end position="112"/>
    </location>
</feature>
<dbReference type="Pfam" id="PF01740">
    <property type="entry name" value="STAS"/>
    <property type="match status" value="1"/>
</dbReference>
<protein>
    <submittedName>
        <fullName evidence="2">RsbS, negative regulator of sigma-B</fullName>
    </submittedName>
</protein>
<accession>A0A6J4RC05</accession>
<name>A0A6J4RC05_9ACTN</name>
<dbReference type="Gene3D" id="3.30.750.24">
    <property type="entry name" value="STAS domain"/>
    <property type="match status" value="1"/>
</dbReference>
<dbReference type="InterPro" id="IPR051932">
    <property type="entry name" value="Bact_StressResp_Reg"/>
</dbReference>
<dbReference type="PROSITE" id="PS50801">
    <property type="entry name" value="STAS"/>
    <property type="match status" value="1"/>
</dbReference>
<dbReference type="SUPFAM" id="SSF52091">
    <property type="entry name" value="SpoIIaa-like"/>
    <property type="match status" value="1"/>
</dbReference>
<dbReference type="PANTHER" id="PTHR33745">
    <property type="entry name" value="RSBT ANTAGONIST PROTEIN RSBS-RELATED"/>
    <property type="match status" value="1"/>
</dbReference>
<dbReference type="AlphaFoldDB" id="A0A6J4RC05"/>
<dbReference type="InterPro" id="IPR002645">
    <property type="entry name" value="STAS_dom"/>
</dbReference>
<proteinExistence type="predicted"/>
<evidence type="ECO:0000259" key="1">
    <source>
        <dbReference type="PROSITE" id="PS50801"/>
    </source>
</evidence>
<evidence type="ECO:0000313" key="2">
    <source>
        <dbReference type="EMBL" id="CAA9461487.1"/>
    </source>
</evidence>
<gene>
    <name evidence="2" type="ORF">AVDCRST_MAG38-112</name>
</gene>
<dbReference type="EMBL" id="CADCVJ010000008">
    <property type="protein sequence ID" value="CAA9461487.1"/>
    <property type="molecule type" value="Genomic_DNA"/>
</dbReference>
<reference evidence="2" key="1">
    <citation type="submission" date="2020-02" db="EMBL/GenBank/DDBJ databases">
        <authorList>
            <person name="Meier V. D."/>
        </authorList>
    </citation>
    <scope>NUCLEOTIDE SEQUENCE</scope>
    <source>
        <strain evidence="2">AVDCRST_MAG38</strain>
    </source>
</reference>
<dbReference type="InterPro" id="IPR036513">
    <property type="entry name" value="STAS_dom_sf"/>
</dbReference>
<sequence length="122" mass="13216">MSVAILRQGDYLIASIQSDLSDREVLALRDELADRVGRFRSTGVVVDVAALDVIDSFVARALRSIAVTARLRGASTVIVGIQPDVAVAMVQFRLNLAPLHAALDLDEALALLNRWTHEHSAD</sequence>
<dbReference type="PANTHER" id="PTHR33745:SF1">
    <property type="entry name" value="RSBT ANTAGONIST PROTEIN RSBS"/>
    <property type="match status" value="1"/>
</dbReference>
<organism evidence="2">
    <name type="scientific">uncultured Solirubrobacteraceae bacterium</name>
    <dbReference type="NCBI Taxonomy" id="1162706"/>
    <lineage>
        <taxon>Bacteria</taxon>
        <taxon>Bacillati</taxon>
        <taxon>Actinomycetota</taxon>
        <taxon>Thermoleophilia</taxon>
        <taxon>Solirubrobacterales</taxon>
        <taxon>Solirubrobacteraceae</taxon>
        <taxon>environmental samples</taxon>
    </lineage>
</organism>